<proteinExistence type="predicted"/>
<evidence type="ECO:0000256" key="1">
    <source>
        <dbReference type="SAM" id="MobiDB-lite"/>
    </source>
</evidence>
<feature type="compositionally biased region" description="Low complexity" evidence="1">
    <location>
        <begin position="93"/>
        <end position="105"/>
    </location>
</feature>
<feature type="region of interest" description="Disordered" evidence="1">
    <location>
        <begin position="342"/>
        <end position="428"/>
    </location>
</feature>
<accession>A0A0U1LPS5</accession>
<reference evidence="2 3" key="1">
    <citation type="submission" date="2015-04" db="EMBL/GenBank/DDBJ databases">
        <authorList>
            <person name="Syromyatnikov M.Y."/>
            <person name="Popov V.N."/>
        </authorList>
    </citation>
    <scope>NUCLEOTIDE SEQUENCE [LARGE SCALE GENOMIC DNA]</scope>
    <source>
        <strain evidence="2">WF-38-12</strain>
    </source>
</reference>
<keyword evidence="3" id="KW-1185">Reference proteome</keyword>
<evidence type="ECO:0000313" key="3">
    <source>
        <dbReference type="Proteomes" id="UP000054383"/>
    </source>
</evidence>
<dbReference type="OMA" id="HIRETPY"/>
<gene>
    <name evidence="2" type="ORF">PISL3812_01618</name>
</gene>
<dbReference type="AlphaFoldDB" id="A0A0U1LPS5"/>
<evidence type="ECO:0000313" key="2">
    <source>
        <dbReference type="EMBL" id="CRG84320.1"/>
    </source>
</evidence>
<sequence>MDELFNFHPGHTTQQYPYLQTWRNEIPRDLATTNETAPLNTYYQSPALASVRSPRFHDARELRARSKSRSQPRSSPTISDISPCSPPKRQKTLDSVSSATTTTSSFPLPYKPPSASHLTSSSEPPWTTVSLTSQDIHSYKQPVPLQPERGRALYGSGGDPWTVSATFRDAGVSESTLNAGHFPPQDQLNWQYSRAGRPGYGTRRAPLNPHHSPRSDPSSHSSMELSFSPENQNQPLLFDRKYGFSGAEAEPQRFNQPPLSNSPDYYDSMEFTAPSYGIPICGSRYHSAPGANDLTRHIRETPYWPGMKYDPVFRDLSEQGPTVPIEELINRRKLILKSHVLRPAMNEKGTQTDFKTPPPPSPAISTRSSDRDIGRSPDQPKTLETNPPTPEATFTHPSSRPSSRPTAPWKKPLFWGIRWPTTEQDEEP</sequence>
<dbReference type="OrthoDB" id="5431222at2759"/>
<protein>
    <submittedName>
        <fullName evidence="2">Uncharacterized protein</fullName>
    </submittedName>
</protein>
<feature type="region of interest" description="Disordered" evidence="1">
    <location>
        <begin position="176"/>
        <end position="230"/>
    </location>
</feature>
<feature type="compositionally biased region" description="Polar residues" evidence="1">
    <location>
        <begin position="116"/>
        <end position="128"/>
    </location>
</feature>
<name>A0A0U1LPS5_TALIS</name>
<dbReference type="EMBL" id="CVMT01000001">
    <property type="protein sequence ID" value="CRG84320.1"/>
    <property type="molecule type" value="Genomic_DNA"/>
</dbReference>
<dbReference type="STRING" id="28573.A0A0U1LPS5"/>
<dbReference type="Proteomes" id="UP000054383">
    <property type="component" value="Unassembled WGS sequence"/>
</dbReference>
<feature type="region of interest" description="Disordered" evidence="1">
    <location>
        <begin position="60"/>
        <end position="128"/>
    </location>
</feature>
<organism evidence="2 3">
    <name type="scientific">Talaromyces islandicus</name>
    <name type="common">Penicillium islandicum</name>
    <dbReference type="NCBI Taxonomy" id="28573"/>
    <lineage>
        <taxon>Eukaryota</taxon>
        <taxon>Fungi</taxon>
        <taxon>Dikarya</taxon>
        <taxon>Ascomycota</taxon>
        <taxon>Pezizomycotina</taxon>
        <taxon>Eurotiomycetes</taxon>
        <taxon>Eurotiomycetidae</taxon>
        <taxon>Eurotiales</taxon>
        <taxon>Trichocomaceae</taxon>
        <taxon>Talaromyces</taxon>
        <taxon>Talaromyces sect. Islandici</taxon>
    </lineage>
</organism>